<evidence type="ECO:0008006" key="5">
    <source>
        <dbReference type="Google" id="ProtNLM"/>
    </source>
</evidence>
<dbReference type="STRING" id="363253.LI0845"/>
<dbReference type="SUPFAM" id="SSF52964">
    <property type="entry name" value="TolB, N-terminal domain"/>
    <property type="match status" value="1"/>
</dbReference>
<evidence type="ECO:0000256" key="2">
    <source>
        <dbReference type="SAM" id="SignalP"/>
    </source>
</evidence>
<dbReference type="Proteomes" id="UP000002430">
    <property type="component" value="Chromosome"/>
</dbReference>
<protein>
    <recommendedName>
        <fullName evidence="5">VCBS repeat-containing protein</fullName>
    </recommendedName>
</protein>
<dbReference type="EMBL" id="AM180252">
    <property type="protein sequence ID" value="CAJ54899.1"/>
    <property type="molecule type" value="Genomic_DNA"/>
</dbReference>
<dbReference type="eggNOG" id="COG5616">
    <property type="taxonomic scope" value="Bacteria"/>
</dbReference>
<dbReference type="Pfam" id="PF13517">
    <property type="entry name" value="FG-GAP_3"/>
    <property type="match status" value="1"/>
</dbReference>
<dbReference type="AlphaFoldDB" id="Q1MQ28"/>
<dbReference type="KEGG" id="lip:LI0845"/>
<keyword evidence="4" id="KW-1185">Reference proteome</keyword>
<feature type="signal peptide" evidence="2">
    <location>
        <begin position="1"/>
        <end position="25"/>
    </location>
</feature>
<dbReference type="OrthoDB" id="5422153at2"/>
<dbReference type="HOGENOM" id="CLU_034452_0_0_7"/>
<proteinExistence type="predicted"/>
<reference evidence="3 4" key="1">
    <citation type="submission" date="2005-11" db="EMBL/GenBank/DDBJ databases">
        <title>The complete genome sequence of Lawsonia intracellularis: the causative agent of proliferative enteropathy.</title>
        <authorList>
            <person name="Kaur K."/>
            <person name="Zhang Q."/>
            <person name="Beckler D."/>
            <person name="Munir S."/>
            <person name="Li L."/>
            <person name="Kinsley K."/>
            <person name="Herron L."/>
            <person name="Peterson A."/>
            <person name="May B."/>
            <person name="Singh S."/>
            <person name="Gebhart C."/>
            <person name="Kapur V."/>
        </authorList>
    </citation>
    <scope>NUCLEOTIDE SEQUENCE [LARGE SCALE GENOMIC DNA]</scope>
    <source>
        <strain evidence="3 4">PHE/MN1-00</strain>
    </source>
</reference>
<evidence type="ECO:0000256" key="1">
    <source>
        <dbReference type="ARBA" id="ARBA00022729"/>
    </source>
</evidence>
<dbReference type="Gene3D" id="3.40.50.10070">
    <property type="entry name" value="TolB, N-terminal domain"/>
    <property type="match status" value="1"/>
</dbReference>
<dbReference type="RefSeq" id="WP_011526928.1">
    <property type="nucleotide sequence ID" value="NC_008011.1"/>
</dbReference>
<accession>Q1MQ28</accession>
<name>Q1MQ28_LAWIP</name>
<feature type="chain" id="PRO_5004194430" description="VCBS repeat-containing protein" evidence="2">
    <location>
        <begin position="26"/>
        <end position="547"/>
    </location>
</feature>
<dbReference type="InterPro" id="IPR013517">
    <property type="entry name" value="FG-GAP"/>
</dbReference>
<evidence type="ECO:0000313" key="3">
    <source>
        <dbReference type="EMBL" id="CAJ54899.1"/>
    </source>
</evidence>
<dbReference type="InterPro" id="IPR028994">
    <property type="entry name" value="Integrin_alpha_N"/>
</dbReference>
<keyword evidence="1 2" id="KW-0732">Signal</keyword>
<gene>
    <name evidence="3" type="ordered locus">LI0845</name>
</gene>
<sequence length="547" mass="61338">MHQKSCLVALCIMFIIMVQVLQANAASYVVLPFKVNAPPSYTYLEKAIPSMLTSRLYWEERFQPIPDANAIKAGKVEDIKEMDKARIATGADYLIWGQVNIVGDEATLDVQVCDIEGSIWRKSKNTKVDNLITALQDTADAINSELFGRATTKPSSKATIVAQMNSGLIKGKGNENQSYLNPEFRYQGSNLSRGRSQALPFASVGIVVGDFIGDNKNEVAILSEYKVHIYRWEEERLALLGEYKFPRSLQSLHIRAFDVDHDGVQEIIVSCFDPSYAKPYSFILSFKNRVFKELATNLPFYLNVVKLPPDFSPMLIGQKSDNSRIFSPSGVYEIEKHGRNYIMGNRLSLPKEANIFNFSWLPSDSLKDEEAKLVLVTNNERLVVYNTKGTRLFMTEEVYYGSSVGIDEPSNMPGLGKSKELIPSKYFIPGRMIPINLDSMGKWELLVSKPISVAAKFFENYRSFAEGEIQALTWDGLGLGLVWNTRRIKGTITDFALADMNNDGKLDLVVSVNSHTGILGLEKRKTIIVFYPLEVDKQGIPKAVEDN</sequence>
<organism evidence="3 4">
    <name type="scientific">Lawsonia intracellularis (strain PHE/MN1-00)</name>
    <dbReference type="NCBI Taxonomy" id="363253"/>
    <lineage>
        <taxon>Bacteria</taxon>
        <taxon>Pseudomonadati</taxon>
        <taxon>Thermodesulfobacteriota</taxon>
        <taxon>Desulfovibrionia</taxon>
        <taxon>Desulfovibrionales</taxon>
        <taxon>Desulfovibrionaceae</taxon>
        <taxon>Lawsonia</taxon>
    </lineage>
</organism>
<evidence type="ECO:0000313" key="4">
    <source>
        <dbReference type="Proteomes" id="UP000002430"/>
    </source>
</evidence>
<dbReference type="SUPFAM" id="SSF69318">
    <property type="entry name" value="Integrin alpha N-terminal domain"/>
    <property type="match status" value="1"/>
</dbReference>